<dbReference type="InterPro" id="IPR036412">
    <property type="entry name" value="HAD-like_sf"/>
</dbReference>
<comment type="pathway">
    <text evidence="1">Glycan biosynthesis; trehalose biosynthesis.</text>
</comment>
<evidence type="ECO:0000256" key="8">
    <source>
        <dbReference type="NCBIfam" id="TIGR02400"/>
    </source>
</evidence>
<dbReference type="Pfam" id="PF02358">
    <property type="entry name" value="Trehalose_PPase"/>
    <property type="match status" value="1"/>
</dbReference>
<dbReference type="Pfam" id="PF00982">
    <property type="entry name" value="Glyco_transf_20"/>
    <property type="match status" value="1"/>
</dbReference>
<dbReference type="PANTHER" id="PTHR10788">
    <property type="entry name" value="TREHALOSE-6-PHOSPHATE SYNTHASE"/>
    <property type="match status" value="1"/>
</dbReference>
<name>A0ABS1WJN8_9FLAO</name>
<dbReference type="SUPFAM" id="SSF53756">
    <property type="entry name" value="UDP-Glycosyltransferase/glycogen phosphorylase"/>
    <property type="match status" value="1"/>
</dbReference>
<dbReference type="NCBIfam" id="TIGR02400">
    <property type="entry name" value="trehalose_OtsA"/>
    <property type="match status" value="1"/>
</dbReference>
<evidence type="ECO:0000256" key="5">
    <source>
        <dbReference type="ARBA" id="ARBA00022676"/>
    </source>
</evidence>
<dbReference type="Proteomes" id="UP000605013">
    <property type="component" value="Unassembled WGS sequence"/>
</dbReference>
<protein>
    <recommendedName>
        <fullName evidence="8">Alpha,alpha-trehalose-phosphate synthase</fullName>
        <ecNumber evidence="8">2.4.1.15</ecNumber>
    </recommendedName>
</protein>
<dbReference type="InterPro" id="IPR012766">
    <property type="entry name" value="Trehalose_OtsA"/>
</dbReference>
<dbReference type="CDD" id="cd01627">
    <property type="entry name" value="HAD_TPP"/>
    <property type="match status" value="1"/>
</dbReference>
<accession>A0ABS1WJN8</accession>
<evidence type="ECO:0000313" key="10">
    <source>
        <dbReference type="Proteomes" id="UP000605013"/>
    </source>
</evidence>
<dbReference type="NCBIfam" id="NF011071">
    <property type="entry name" value="PRK14501.1"/>
    <property type="match status" value="1"/>
</dbReference>
<evidence type="ECO:0000256" key="3">
    <source>
        <dbReference type="ARBA" id="ARBA00008799"/>
    </source>
</evidence>
<evidence type="ECO:0000256" key="2">
    <source>
        <dbReference type="ARBA" id="ARBA00006330"/>
    </source>
</evidence>
<evidence type="ECO:0000256" key="6">
    <source>
        <dbReference type="ARBA" id="ARBA00022679"/>
    </source>
</evidence>
<dbReference type="CDD" id="cd03788">
    <property type="entry name" value="GT20_TPS"/>
    <property type="match status" value="1"/>
</dbReference>
<dbReference type="InterPro" id="IPR001830">
    <property type="entry name" value="Glyco_trans_20"/>
</dbReference>
<dbReference type="NCBIfam" id="TIGR01484">
    <property type="entry name" value="HAD-SF-IIB"/>
    <property type="match status" value="1"/>
</dbReference>
<evidence type="ECO:0000256" key="1">
    <source>
        <dbReference type="ARBA" id="ARBA00005199"/>
    </source>
</evidence>
<proteinExistence type="inferred from homology"/>
<evidence type="ECO:0000256" key="7">
    <source>
        <dbReference type="ARBA" id="ARBA00048039"/>
    </source>
</evidence>
<gene>
    <name evidence="9" type="ORF">JAO71_05905</name>
</gene>
<dbReference type="EMBL" id="JAEMEF010000004">
    <property type="protein sequence ID" value="MBL7559336.1"/>
    <property type="molecule type" value="Genomic_DNA"/>
</dbReference>
<dbReference type="InterPro" id="IPR023214">
    <property type="entry name" value="HAD_sf"/>
</dbReference>
<dbReference type="NCBIfam" id="TIGR00685">
    <property type="entry name" value="T6PP"/>
    <property type="match status" value="1"/>
</dbReference>
<reference evidence="9 10" key="1">
    <citation type="submission" date="2020-12" db="EMBL/GenBank/DDBJ databases">
        <title>Olleya sediminilitoris sp. nov., isolated from a tidal flat.</title>
        <authorList>
            <person name="Park S."/>
            <person name="Yoon J.-H."/>
        </authorList>
    </citation>
    <scope>NUCLEOTIDE SEQUENCE [LARGE SCALE GENOMIC DNA]</scope>
    <source>
        <strain evidence="9 10">YSTF-M6</strain>
    </source>
</reference>
<comment type="similarity">
    <text evidence="3">Belongs to the glycosyltransferase 20 family.</text>
</comment>
<comment type="caution">
    <text evidence="9">The sequence shown here is derived from an EMBL/GenBank/DDBJ whole genome shotgun (WGS) entry which is preliminary data.</text>
</comment>
<comment type="catalytic activity">
    <reaction evidence="7">
        <text>D-glucose 6-phosphate + UDP-alpha-D-glucose = alpha,alpha-trehalose 6-phosphate + UDP + H(+)</text>
        <dbReference type="Rhea" id="RHEA:18889"/>
        <dbReference type="ChEBI" id="CHEBI:15378"/>
        <dbReference type="ChEBI" id="CHEBI:58223"/>
        <dbReference type="ChEBI" id="CHEBI:58429"/>
        <dbReference type="ChEBI" id="CHEBI:58885"/>
        <dbReference type="ChEBI" id="CHEBI:61548"/>
        <dbReference type="EC" id="2.4.1.15"/>
    </reaction>
</comment>
<comment type="subunit">
    <text evidence="4">Homotetramer.</text>
</comment>
<dbReference type="PANTHER" id="PTHR10788:SF106">
    <property type="entry name" value="BCDNA.GH08860"/>
    <property type="match status" value="1"/>
</dbReference>
<organism evidence="9 10">
    <name type="scientific">Olleya sediminilitoris</name>
    <dbReference type="NCBI Taxonomy" id="2795739"/>
    <lineage>
        <taxon>Bacteria</taxon>
        <taxon>Pseudomonadati</taxon>
        <taxon>Bacteroidota</taxon>
        <taxon>Flavobacteriia</taxon>
        <taxon>Flavobacteriales</taxon>
        <taxon>Flavobacteriaceae</taxon>
    </lineage>
</organism>
<keyword evidence="6" id="KW-0808">Transferase</keyword>
<dbReference type="SUPFAM" id="SSF56784">
    <property type="entry name" value="HAD-like"/>
    <property type="match status" value="1"/>
</dbReference>
<evidence type="ECO:0000313" key="9">
    <source>
        <dbReference type="EMBL" id="MBL7559336.1"/>
    </source>
</evidence>
<evidence type="ECO:0000256" key="4">
    <source>
        <dbReference type="ARBA" id="ARBA00011881"/>
    </source>
</evidence>
<dbReference type="RefSeq" id="WP_202999548.1">
    <property type="nucleotide sequence ID" value="NZ_JAEMEF010000004.1"/>
</dbReference>
<dbReference type="InterPro" id="IPR006379">
    <property type="entry name" value="HAD-SF_hydro_IIB"/>
</dbReference>
<dbReference type="Gene3D" id="3.40.50.1000">
    <property type="entry name" value="HAD superfamily/HAD-like"/>
    <property type="match status" value="1"/>
</dbReference>
<keyword evidence="5" id="KW-0328">Glycosyltransferase</keyword>
<comment type="similarity">
    <text evidence="2">In the C-terminal section; belongs to the trehalose phosphatase family.</text>
</comment>
<sequence>MNKTIIVSNRLPLQISIEQDQLNVTPSVGGLATGMKSVHADGNGLWVGWTGITDEELDADLKKEVDAKVKDVKCKAVGLTQDDIDQFYLGFSNRTLWPLFHYFLEYTEFEDSQWEAYKRVNQKFAEVVLDTIEDGDTVWIHDYQLLLLPQLIKDVKPEVTIGFFLHIPFPSYEIFRTFPWREELLTGMLGADLIGFHTYDYERHFLSSVKRILRLDVNFNEITYHDRIVKVDSFPMGIDYNKFHDAALEHDNPNTEISELQKRIDTHLNEDGDKKLILSIDRLDYTKGIPNRIRAFEYFLNKHPEYKEKVRLVMLAVPSRSGVPQYQLLKKETDELVGRINGEFSTVSWTPIWYFYRSLPFENLIDLYTSSDIALITPVRDGMNLVAKEYVATRTKQDGVLILSEMAGAAKEMNEALLINPNSFEDFASALKKALTMPLEEQNNRMKILQKRLKRYDVEKWADEFFKTLEATNKLQDVVVSKKINESLQNDIVEAYKKAKKRLVLLDYDGTLVGFKDNPQDAKPDEELYGLLDQFENQNNTKLCLISGRDKATFENWYGNKSYDLITDHGVWMRERSQWTPLEILKTEWMTNIKPILETFVDRTPGTFIEEKEYSLAWHYRTADPELAQIRTMELNTVLTSMVANNELSVLQGNKVIEIKSSNVNKGRATTQLLMKEDYDFILIMGDDWTDEYMFEAAPDLATTIKIGYVKTKAKYQIKDPEKVRALLKQLV</sequence>
<dbReference type="Gene3D" id="3.40.50.2000">
    <property type="entry name" value="Glycogen Phosphorylase B"/>
    <property type="match status" value="2"/>
</dbReference>
<dbReference type="InterPro" id="IPR003337">
    <property type="entry name" value="Trehalose_PPase"/>
</dbReference>
<keyword evidence="10" id="KW-1185">Reference proteome</keyword>
<dbReference type="Gene3D" id="3.30.70.1020">
    <property type="entry name" value="Trehalose-6-phosphate phosphatase related protein, domain 2"/>
    <property type="match status" value="1"/>
</dbReference>
<dbReference type="EC" id="2.4.1.15" evidence="8"/>